<dbReference type="CDD" id="cd09168">
    <property type="entry name" value="PLDc_PaPPK1_C2_like"/>
    <property type="match status" value="1"/>
</dbReference>
<dbReference type="AlphaFoldDB" id="A0A7U7G7G2"/>
<dbReference type="PIRSF" id="PIRSF015589">
    <property type="entry name" value="PP_kinase"/>
    <property type="match status" value="1"/>
</dbReference>
<evidence type="ECO:0000313" key="6">
    <source>
        <dbReference type="Proteomes" id="UP000019184"/>
    </source>
</evidence>
<comment type="PTM">
    <text evidence="1">An intermediate of this reaction is the autophosphorylated ppk in which a phosphate is covalently linked to a histidine residue through a N-P bond.</text>
</comment>
<dbReference type="EMBL" id="CBTK010000006">
    <property type="protein sequence ID" value="CDH43121.1"/>
    <property type="molecule type" value="Genomic_DNA"/>
</dbReference>
<dbReference type="InterPro" id="IPR003414">
    <property type="entry name" value="PP_kinase"/>
</dbReference>
<comment type="function">
    <text evidence="1">Catalyzes the reversible transfer of the terminal phosphate of ATP to form a long-chain polyphosphate (polyP).</text>
</comment>
<dbReference type="GO" id="GO:0006799">
    <property type="term" value="P:polyphosphate biosynthetic process"/>
    <property type="evidence" value="ECO:0007669"/>
    <property type="project" value="InterPro"/>
</dbReference>
<comment type="catalytic activity">
    <reaction evidence="1">
        <text>[phosphate](n) + ATP = [phosphate](n+1) + ADP</text>
        <dbReference type="Rhea" id="RHEA:19573"/>
        <dbReference type="Rhea" id="RHEA-COMP:9859"/>
        <dbReference type="Rhea" id="RHEA-COMP:14280"/>
        <dbReference type="ChEBI" id="CHEBI:16838"/>
        <dbReference type="ChEBI" id="CHEBI:30616"/>
        <dbReference type="ChEBI" id="CHEBI:456216"/>
        <dbReference type="EC" id="2.7.4.1"/>
    </reaction>
</comment>
<keyword evidence="6" id="KW-1185">Reference proteome</keyword>
<reference evidence="5 6" key="1">
    <citation type="journal article" date="2014" name="ISME J.">
        <title>Candidatus Competibacter-lineage genomes retrieved from metagenomes reveal functional metabolic diversity.</title>
        <authorList>
            <person name="McIlroy S.J."/>
            <person name="Albertsen M."/>
            <person name="Andresen E.K."/>
            <person name="Saunders A.M."/>
            <person name="Kristiansen R."/>
            <person name="Stokholm-Bjerregaard M."/>
            <person name="Nielsen K.L."/>
            <person name="Nielsen P.H."/>
        </authorList>
    </citation>
    <scope>NUCLEOTIDE SEQUENCE [LARGE SCALE GENOMIC DNA]</scope>
    <source>
        <strain evidence="5 6">Run_B_J11</strain>
    </source>
</reference>
<comment type="similarity">
    <text evidence="1">Belongs to the polyphosphate kinase 1 (PPK1) family.</text>
</comment>
<dbReference type="PANTHER" id="PTHR30218:SF0">
    <property type="entry name" value="POLYPHOSPHATE KINASE"/>
    <property type="match status" value="1"/>
</dbReference>
<dbReference type="SUPFAM" id="SSF56024">
    <property type="entry name" value="Phospholipase D/nuclease"/>
    <property type="match status" value="2"/>
</dbReference>
<evidence type="ECO:0000259" key="3">
    <source>
        <dbReference type="Pfam" id="PF13090"/>
    </source>
</evidence>
<dbReference type="GO" id="GO:0009358">
    <property type="term" value="C:polyphosphate kinase complex"/>
    <property type="evidence" value="ECO:0007669"/>
    <property type="project" value="InterPro"/>
</dbReference>
<dbReference type="GO" id="GO:0008976">
    <property type="term" value="F:polyphosphate kinase activity"/>
    <property type="evidence" value="ECO:0007669"/>
    <property type="project" value="UniProtKB-EC"/>
</dbReference>
<dbReference type="InterPro" id="IPR036830">
    <property type="entry name" value="PP_kinase_middle_dom_sf"/>
</dbReference>
<organism evidence="5 6">
    <name type="scientific">Candidatus Contendobacter odensis Run_B_J11</name>
    <dbReference type="NCBI Taxonomy" id="1400861"/>
    <lineage>
        <taxon>Bacteria</taxon>
        <taxon>Pseudomonadati</taxon>
        <taxon>Pseudomonadota</taxon>
        <taxon>Gammaproteobacteria</taxon>
        <taxon>Candidatus Competibacteraceae</taxon>
        <taxon>Candidatus Contendibacter</taxon>
    </lineage>
</organism>
<dbReference type="CDD" id="cd09165">
    <property type="entry name" value="PLDc_PaPPK1_C1_like"/>
    <property type="match status" value="1"/>
</dbReference>
<gene>
    <name evidence="5" type="primary">ppk</name>
    <name evidence="5" type="ORF">BN874_1030001</name>
</gene>
<keyword evidence="5" id="KW-0418">Kinase</keyword>
<name>A0A7U7G7G2_9GAMM</name>
<feature type="domain" description="Polyphosphate kinase middle" evidence="2">
    <location>
        <begin position="63"/>
        <end position="242"/>
    </location>
</feature>
<dbReference type="NCBIfam" id="TIGR03705">
    <property type="entry name" value="poly_P_kin"/>
    <property type="match status" value="1"/>
</dbReference>
<dbReference type="Pfam" id="PF02503">
    <property type="entry name" value="PP_kinase"/>
    <property type="match status" value="1"/>
</dbReference>
<accession>A0A7U7G7G2</accession>
<evidence type="ECO:0000259" key="2">
    <source>
        <dbReference type="Pfam" id="PF02503"/>
    </source>
</evidence>
<dbReference type="NCBIfam" id="NF003921">
    <property type="entry name" value="PRK05443.2-2"/>
    <property type="match status" value="1"/>
</dbReference>
<evidence type="ECO:0000259" key="4">
    <source>
        <dbReference type="Pfam" id="PF17941"/>
    </source>
</evidence>
<dbReference type="Pfam" id="PF17941">
    <property type="entry name" value="PP_kinase_C_1"/>
    <property type="match status" value="1"/>
</dbReference>
<proteinExistence type="inferred from homology"/>
<keyword evidence="1" id="KW-0597">Phosphoprotein</keyword>
<dbReference type="Gene3D" id="3.30.870.10">
    <property type="entry name" value="Endonuclease Chain A"/>
    <property type="match status" value="2"/>
</dbReference>
<feature type="domain" description="Polyphosphate kinase C-terminal" evidence="4">
    <location>
        <begin position="269"/>
        <end position="434"/>
    </location>
</feature>
<sequence length="635" mass="71408">MAQVESADNLVAHGGDARDRLAQIRATVLVQLEEQARCYRDLTPALARHGIVLAGWETLTAAQRDEASRFFDRNVSPALTPLGMDPAHPFPFMSNLSTNWGFILRNPDTDEYVPVRVKIPTLLPSWIALKADVTLGERRFLRLEDLIRHSADKLFPGMELIDATMFRILRNAEMELDEEEESLREAVTEALQQRRFGPVVRMDLAPDPNPALRQGLMERFELSDADVYELPGLLDYTGLFQIAGLDAPALRDPHWSPLPPPRLPDEDVDIFAAIQSGDLLLHHPYESFDMSVEDFISDAAIDPQTVAIKMTVYRVGDDTPFVRSLIRAAEAGKQVACVIELKARFDEARNLLWAQELQQVGAHVTYGLMGLKTHTKVALVVRKEGRDLRCYAHIGTGNYHVKTARLYTDVGLLTCDPILTADVVRLFHYLTGCSRAPQFDKLLIAPINMRQRFLERIEREIEHHRAGRPARIIAKMNQVEDLEMVRALSAASQAGIPIDLIVRGFCCLVPGVPGWTETVRVRSIIGRFLEHSRIFYFANGQDDPLAGEFFIGSADWMHRNLSGRVEAATPVEDRMARERLWEILDICLRDNRQAWLMQSDGAYVQSQPAEDATGPAAMGAHAWLMDLTRRRAAAV</sequence>
<comment type="caution">
    <text evidence="5">The sequence shown here is derived from an EMBL/GenBank/DDBJ whole genome shotgun (WGS) entry which is preliminary data.</text>
</comment>
<dbReference type="InterPro" id="IPR025200">
    <property type="entry name" value="PPK_C_dom2"/>
</dbReference>
<dbReference type="EC" id="2.7.4.1" evidence="1"/>
<feature type="domain" description="Polyphosphate kinase C-terminal" evidence="3">
    <location>
        <begin position="442"/>
        <end position="610"/>
    </location>
</feature>
<dbReference type="InterPro" id="IPR024953">
    <property type="entry name" value="PP_kinase_middle"/>
</dbReference>
<dbReference type="InterPro" id="IPR041108">
    <property type="entry name" value="PP_kinase_C_1"/>
</dbReference>
<evidence type="ECO:0000256" key="1">
    <source>
        <dbReference type="RuleBase" id="RU003800"/>
    </source>
</evidence>
<dbReference type="PANTHER" id="PTHR30218">
    <property type="entry name" value="POLYPHOSPHATE KINASE"/>
    <property type="match status" value="1"/>
</dbReference>
<evidence type="ECO:0000313" key="5">
    <source>
        <dbReference type="EMBL" id="CDH43121.1"/>
    </source>
</evidence>
<dbReference type="Gene3D" id="3.30.1840.10">
    <property type="entry name" value="Polyphosphate kinase middle domain"/>
    <property type="match status" value="1"/>
</dbReference>
<dbReference type="Pfam" id="PF13090">
    <property type="entry name" value="PP_kinase_C"/>
    <property type="match status" value="1"/>
</dbReference>
<dbReference type="Proteomes" id="UP000019184">
    <property type="component" value="Unassembled WGS sequence"/>
</dbReference>
<dbReference type="SUPFAM" id="SSF143724">
    <property type="entry name" value="PHP14-like"/>
    <property type="match status" value="1"/>
</dbReference>
<protein>
    <recommendedName>
        <fullName evidence="1">Polyphosphate kinase</fullName>
        <ecNumber evidence="1">2.7.4.1</ecNumber>
    </recommendedName>
</protein>
<keyword evidence="1 5" id="KW-0808">Transferase</keyword>